<feature type="domain" description="RNA polymerase sigma factor 70 region 4 type 2" evidence="9">
    <location>
        <begin position="170"/>
        <end position="222"/>
    </location>
</feature>
<sequence length="238" mass="25959">MQADQVDTVLSRTDHGSPSSTHEISRQVQDHLGSELKRLYASLVVEEQPRRFLDLIAQLDAGLLTDGTAPASDFRGDLLAALPGLRAFALSLTGSPTRADDLLQETLLKAWQHQASFRPGTNFMAWLCTIMRNHLYSEHRRRKREVEDADGVHAGKLVALPSQEHGIELQQVWTTLAKLPPVQREALLLVGAQGLTYEAAAEVMGCQAGTAKSRVSRARAFLAGSLGMAEDRRSGALA</sequence>
<dbReference type="CDD" id="cd06171">
    <property type="entry name" value="Sigma70_r4"/>
    <property type="match status" value="1"/>
</dbReference>
<evidence type="ECO:0000256" key="1">
    <source>
        <dbReference type="ARBA" id="ARBA00010641"/>
    </source>
</evidence>
<evidence type="ECO:0000313" key="12">
    <source>
        <dbReference type="Proteomes" id="UP001055125"/>
    </source>
</evidence>
<evidence type="ECO:0000256" key="2">
    <source>
        <dbReference type="ARBA" id="ARBA00023015"/>
    </source>
</evidence>
<evidence type="ECO:0000256" key="3">
    <source>
        <dbReference type="ARBA" id="ARBA00023082"/>
    </source>
</evidence>
<dbReference type="Proteomes" id="UP001055125">
    <property type="component" value="Unassembled WGS sequence"/>
</dbReference>
<dbReference type="EMBL" id="BPQP01000059">
    <property type="protein sequence ID" value="GJD96396.1"/>
    <property type="molecule type" value="Genomic_DNA"/>
</dbReference>
<dbReference type="Pfam" id="PF18557">
    <property type="entry name" value="NepR"/>
    <property type="match status" value="1"/>
</dbReference>
<dbReference type="SUPFAM" id="SSF88659">
    <property type="entry name" value="Sigma3 and sigma4 domains of RNA polymerase sigma factors"/>
    <property type="match status" value="1"/>
</dbReference>
<keyword evidence="3 6" id="KW-0731">Sigma factor</keyword>
<gene>
    <name evidence="11" type="ORF">OCOJLMKI_3617</name>
</gene>
<evidence type="ECO:0000256" key="4">
    <source>
        <dbReference type="ARBA" id="ARBA00023125"/>
    </source>
</evidence>
<keyword evidence="4 6" id="KW-0238">DNA-binding</keyword>
<reference evidence="11" key="2">
    <citation type="submission" date="2021-08" db="EMBL/GenBank/DDBJ databases">
        <authorList>
            <person name="Tani A."/>
            <person name="Ola A."/>
            <person name="Ogura Y."/>
            <person name="Katsura K."/>
            <person name="Hayashi T."/>
        </authorList>
    </citation>
    <scope>NUCLEOTIDE SEQUENCE</scope>
    <source>
        <strain evidence="11">DSM 19015</strain>
    </source>
</reference>
<dbReference type="Pfam" id="PF08281">
    <property type="entry name" value="Sigma70_r4_2"/>
    <property type="match status" value="1"/>
</dbReference>
<evidence type="ECO:0000259" key="10">
    <source>
        <dbReference type="Pfam" id="PF18557"/>
    </source>
</evidence>
<dbReference type="InterPro" id="IPR039425">
    <property type="entry name" value="RNA_pol_sigma-70-like"/>
</dbReference>
<keyword evidence="12" id="KW-1185">Reference proteome</keyword>
<evidence type="ECO:0000259" key="9">
    <source>
        <dbReference type="Pfam" id="PF08281"/>
    </source>
</evidence>
<dbReference type="InterPro" id="IPR000838">
    <property type="entry name" value="RNA_pol_sigma70_ECF_CS"/>
</dbReference>
<dbReference type="PANTHER" id="PTHR43133">
    <property type="entry name" value="RNA POLYMERASE ECF-TYPE SIGMA FACTO"/>
    <property type="match status" value="1"/>
</dbReference>
<dbReference type="Gene3D" id="1.10.1740.10">
    <property type="match status" value="1"/>
</dbReference>
<proteinExistence type="inferred from homology"/>
<dbReference type="PROSITE" id="PS01063">
    <property type="entry name" value="SIGMA70_ECF"/>
    <property type="match status" value="1"/>
</dbReference>
<dbReference type="NCBIfam" id="TIGR02937">
    <property type="entry name" value="sigma70-ECF"/>
    <property type="match status" value="1"/>
</dbReference>
<dbReference type="InterPro" id="IPR013325">
    <property type="entry name" value="RNA_pol_sigma_r2"/>
</dbReference>
<dbReference type="InterPro" id="IPR013249">
    <property type="entry name" value="RNA_pol_sigma70_r4_t2"/>
</dbReference>
<dbReference type="InterPro" id="IPR013324">
    <property type="entry name" value="RNA_pol_sigma_r3/r4-like"/>
</dbReference>
<protein>
    <recommendedName>
        <fullName evidence="6">RNA polymerase sigma factor</fullName>
    </recommendedName>
</protein>
<feature type="compositionally biased region" description="Polar residues" evidence="7">
    <location>
        <begin position="8"/>
        <end position="22"/>
    </location>
</feature>
<comment type="similarity">
    <text evidence="1 6">Belongs to the sigma-70 factor family. ECF subfamily.</text>
</comment>
<evidence type="ECO:0000256" key="6">
    <source>
        <dbReference type="RuleBase" id="RU000716"/>
    </source>
</evidence>
<dbReference type="InterPro" id="IPR041649">
    <property type="entry name" value="NepR"/>
</dbReference>
<comment type="caution">
    <text evidence="11">The sequence shown here is derived from an EMBL/GenBank/DDBJ whole genome shotgun (WGS) entry which is preliminary data.</text>
</comment>
<dbReference type="Gene3D" id="1.10.10.10">
    <property type="entry name" value="Winged helix-like DNA-binding domain superfamily/Winged helix DNA-binding domain"/>
    <property type="match status" value="1"/>
</dbReference>
<evidence type="ECO:0000259" key="8">
    <source>
        <dbReference type="Pfam" id="PF04542"/>
    </source>
</evidence>
<feature type="domain" description="Anti-sigma factor NepR" evidence="10">
    <location>
        <begin position="29"/>
        <end position="61"/>
    </location>
</feature>
<evidence type="ECO:0000256" key="5">
    <source>
        <dbReference type="ARBA" id="ARBA00023163"/>
    </source>
</evidence>
<keyword evidence="2 6" id="KW-0805">Transcription regulation</keyword>
<evidence type="ECO:0000256" key="7">
    <source>
        <dbReference type="SAM" id="MobiDB-lite"/>
    </source>
</evidence>
<organism evidence="11 12">
    <name type="scientific">Methylobacterium iners</name>
    <dbReference type="NCBI Taxonomy" id="418707"/>
    <lineage>
        <taxon>Bacteria</taxon>
        <taxon>Pseudomonadati</taxon>
        <taxon>Pseudomonadota</taxon>
        <taxon>Alphaproteobacteria</taxon>
        <taxon>Hyphomicrobiales</taxon>
        <taxon>Methylobacteriaceae</taxon>
        <taxon>Methylobacterium</taxon>
    </lineage>
</organism>
<dbReference type="PANTHER" id="PTHR43133:SF25">
    <property type="entry name" value="RNA POLYMERASE SIGMA FACTOR RFAY-RELATED"/>
    <property type="match status" value="1"/>
</dbReference>
<dbReference type="RefSeq" id="WP_238245502.1">
    <property type="nucleotide sequence ID" value="NZ_BPQP01000059.1"/>
</dbReference>
<dbReference type="InterPro" id="IPR007627">
    <property type="entry name" value="RNA_pol_sigma70_r2"/>
</dbReference>
<name>A0ABQ4RZX9_9HYPH</name>
<reference evidence="11" key="1">
    <citation type="journal article" date="2021" name="Front. Microbiol.">
        <title>Comprehensive Comparative Genomics and Phenotyping of Methylobacterium Species.</title>
        <authorList>
            <person name="Alessa O."/>
            <person name="Ogura Y."/>
            <person name="Fujitani Y."/>
            <person name="Takami H."/>
            <person name="Hayashi T."/>
            <person name="Sahin N."/>
            <person name="Tani A."/>
        </authorList>
    </citation>
    <scope>NUCLEOTIDE SEQUENCE</scope>
    <source>
        <strain evidence="11">DSM 19015</strain>
    </source>
</reference>
<accession>A0ABQ4RZX9</accession>
<keyword evidence="5 6" id="KW-0804">Transcription</keyword>
<dbReference type="Pfam" id="PF04542">
    <property type="entry name" value="Sigma70_r2"/>
    <property type="match status" value="1"/>
</dbReference>
<evidence type="ECO:0000313" key="11">
    <source>
        <dbReference type="EMBL" id="GJD96396.1"/>
    </source>
</evidence>
<dbReference type="SUPFAM" id="SSF88946">
    <property type="entry name" value="Sigma2 domain of RNA polymerase sigma factors"/>
    <property type="match status" value="1"/>
</dbReference>
<dbReference type="InterPro" id="IPR014284">
    <property type="entry name" value="RNA_pol_sigma-70_dom"/>
</dbReference>
<dbReference type="InterPro" id="IPR036388">
    <property type="entry name" value="WH-like_DNA-bd_sf"/>
</dbReference>
<feature type="region of interest" description="Disordered" evidence="7">
    <location>
        <begin position="1"/>
        <end position="24"/>
    </location>
</feature>
<feature type="domain" description="RNA polymerase sigma-70 region 2" evidence="8">
    <location>
        <begin position="82"/>
        <end position="144"/>
    </location>
</feature>